<organism evidence="7 8">
    <name type="scientific">Gluconobacter cerinus</name>
    <dbReference type="NCBI Taxonomy" id="38307"/>
    <lineage>
        <taxon>Bacteria</taxon>
        <taxon>Pseudomonadati</taxon>
        <taxon>Pseudomonadota</taxon>
        <taxon>Alphaproteobacteria</taxon>
        <taxon>Acetobacterales</taxon>
        <taxon>Acetobacteraceae</taxon>
        <taxon>Gluconobacter</taxon>
    </lineage>
</organism>
<keyword evidence="3 4" id="KW-0456">Lyase</keyword>
<evidence type="ECO:0000313" key="7">
    <source>
        <dbReference type="EMBL" id="OAJ66865.1"/>
    </source>
</evidence>
<comment type="caution">
    <text evidence="7">The sequence shown here is derived from an EMBL/GenBank/DDBJ whole genome shotgun (WGS) entry which is preliminary data.</text>
</comment>
<protein>
    <recommendedName>
        <fullName evidence="4">Cys-tRNA(Pro)/Cys-tRNA(Cys) deacylase</fullName>
        <ecNumber evidence="4">4.2.-.-</ecNumber>
    </recommendedName>
</protein>
<dbReference type="EMBL" id="BSNU01000007">
    <property type="protein sequence ID" value="GLQ64056.1"/>
    <property type="molecule type" value="Genomic_DNA"/>
</dbReference>
<name>A0A1B6VI15_9PROT</name>
<dbReference type="Proteomes" id="UP000077786">
    <property type="component" value="Unassembled WGS sequence"/>
</dbReference>
<dbReference type="RefSeq" id="WP_064275129.1">
    <property type="nucleotide sequence ID" value="NZ_BEWM01000005.1"/>
</dbReference>
<keyword evidence="9" id="KW-1185">Reference proteome</keyword>
<evidence type="ECO:0000313" key="6">
    <source>
        <dbReference type="EMBL" id="GLQ64056.1"/>
    </source>
</evidence>
<dbReference type="GO" id="GO:0016829">
    <property type="term" value="F:lyase activity"/>
    <property type="evidence" value="ECO:0007669"/>
    <property type="project" value="UniProtKB-KW"/>
</dbReference>
<reference evidence="7 8" key="2">
    <citation type="submission" date="2016-03" db="EMBL/GenBank/DDBJ databases">
        <title>Draft genome sequence of Gluconobacter cerinus strain CECT 9110.</title>
        <authorList>
            <person name="Sainz F."/>
            <person name="Mas A."/>
            <person name="Torija M.J."/>
        </authorList>
    </citation>
    <scope>NUCLEOTIDE SEQUENCE [LARGE SCALE GENOMIC DNA]</scope>
    <source>
        <strain evidence="7 8">CECT 9110</strain>
    </source>
</reference>
<sequence>MSRETSATLFLEKQGVPFSLHDYEYNPNGGLIGMQAADAIGADPGSVLKTLVVEIDKKQPACVVAPAHQKLNLKKVAALFGGRNARMMNPEKAHELTGYQSGGTSPFGQSSPIPVVLSQDAMGQEAVYINAGHQGFVVRISPADAQRITDAKVADVAAD</sequence>
<feature type="domain" description="YbaK/aminoacyl-tRNA synthetase-associated" evidence="5">
    <location>
        <begin position="35"/>
        <end position="147"/>
    </location>
</feature>
<dbReference type="Proteomes" id="UP001156614">
    <property type="component" value="Unassembled WGS sequence"/>
</dbReference>
<reference evidence="6" key="4">
    <citation type="submission" date="2023-01" db="EMBL/GenBank/DDBJ databases">
        <title>Draft genome sequence of Gluconobacter cerinus strain NBRC 3267.</title>
        <authorList>
            <person name="Sun Q."/>
            <person name="Mori K."/>
        </authorList>
    </citation>
    <scope>NUCLEOTIDE SEQUENCE</scope>
    <source>
        <strain evidence="6">NBRC 3267</strain>
    </source>
</reference>
<keyword evidence="2 4" id="KW-0648">Protein biosynthesis</keyword>
<dbReference type="PATRIC" id="fig|38307.3.peg.2716"/>
<evidence type="ECO:0000256" key="1">
    <source>
        <dbReference type="ARBA" id="ARBA00009798"/>
    </source>
</evidence>
<dbReference type="EC" id="4.2.-.-" evidence="4"/>
<accession>A0A1B6VI15</accession>
<dbReference type="InterPro" id="IPR004369">
    <property type="entry name" value="Prolyl-tRNA_editing_YbaK/EbsC"/>
</dbReference>
<reference evidence="9" key="3">
    <citation type="journal article" date="2019" name="Int. J. Syst. Evol. Microbiol.">
        <title>The Global Catalogue of Microorganisms (GCM) 10K type strain sequencing project: providing services to taxonomists for standard genome sequencing and annotation.</title>
        <authorList>
            <consortium name="The Broad Institute Genomics Platform"/>
            <consortium name="The Broad Institute Genome Sequencing Center for Infectious Disease"/>
            <person name="Wu L."/>
            <person name="Ma J."/>
        </authorList>
    </citation>
    <scope>NUCLEOTIDE SEQUENCE [LARGE SCALE GENOMIC DNA]</scope>
    <source>
        <strain evidence="9">NBRC 3267</strain>
    </source>
</reference>
<dbReference type="PIRSF" id="PIRSF006181">
    <property type="entry name" value="EbsC_YbaK"/>
    <property type="match status" value="1"/>
</dbReference>
<dbReference type="OrthoDB" id="9809296at2"/>
<dbReference type="InterPro" id="IPR007214">
    <property type="entry name" value="YbaK/aa-tRNA-synth-assoc-dom"/>
</dbReference>
<evidence type="ECO:0000256" key="3">
    <source>
        <dbReference type="ARBA" id="ARBA00023239"/>
    </source>
</evidence>
<dbReference type="PANTHER" id="PTHR30411:SF0">
    <property type="entry name" value="CYS-TRNA(PRO)_CYS-TRNA(CYS) DEACYLASE YBAK"/>
    <property type="match status" value="1"/>
</dbReference>
<evidence type="ECO:0000256" key="2">
    <source>
        <dbReference type="ARBA" id="ARBA00022917"/>
    </source>
</evidence>
<reference evidence="6" key="1">
    <citation type="journal article" date="2014" name="Int. J. Syst. Evol. Microbiol.">
        <title>Complete genome sequence of Corynebacterium casei LMG S-19264T (=DSM 44701T), isolated from a smear-ripened cheese.</title>
        <authorList>
            <consortium name="US DOE Joint Genome Institute (JGI-PGF)"/>
            <person name="Walter F."/>
            <person name="Albersmeier A."/>
            <person name="Kalinowski J."/>
            <person name="Ruckert C."/>
        </authorList>
    </citation>
    <scope>NUCLEOTIDE SEQUENCE</scope>
    <source>
        <strain evidence="6">NBRC 3267</strain>
    </source>
</reference>
<evidence type="ECO:0000256" key="4">
    <source>
        <dbReference type="PIRNR" id="PIRNR006181"/>
    </source>
</evidence>
<proteinExistence type="inferred from homology"/>
<dbReference type="EMBL" id="LUTU01000013">
    <property type="protein sequence ID" value="OAJ66865.1"/>
    <property type="molecule type" value="Genomic_DNA"/>
</dbReference>
<dbReference type="GO" id="GO:0002161">
    <property type="term" value="F:aminoacyl-tRNA deacylase activity"/>
    <property type="evidence" value="ECO:0007669"/>
    <property type="project" value="InterPro"/>
</dbReference>
<dbReference type="AlphaFoldDB" id="A0A1B6VI15"/>
<gene>
    <name evidence="6" type="primary">ybaK</name>
    <name evidence="7" type="ORF">A0123_02601</name>
    <name evidence="6" type="ORF">GCM10007867_29020</name>
</gene>
<dbReference type="SUPFAM" id="SSF55826">
    <property type="entry name" value="YbaK/ProRS associated domain"/>
    <property type="match status" value="1"/>
</dbReference>
<evidence type="ECO:0000259" key="5">
    <source>
        <dbReference type="Pfam" id="PF04073"/>
    </source>
</evidence>
<evidence type="ECO:0000313" key="8">
    <source>
        <dbReference type="Proteomes" id="UP000077786"/>
    </source>
</evidence>
<dbReference type="Gene3D" id="3.90.960.10">
    <property type="entry name" value="YbaK/aminoacyl-tRNA synthetase-associated domain"/>
    <property type="match status" value="1"/>
</dbReference>
<dbReference type="NCBIfam" id="TIGR00011">
    <property type="entry name" value="YbaK_EbsC"/>
    <property type="match status" value="1"/>
</dbReference>
<evidence type="ECO:0000313" key="9">
    <source>
        <dbReference type="Proteomes" id="UP001156614"/>
    </source>
</evidence>
<dbReference type="Pfam" id="PF04073">
    <property type="entry name" value="tRNA_edit"/>
    <property type="match status" value="1"/>
</dbReference>
<dbReference type="InterPro" id="IPR036754">
    <property type="entry name" value="YbaK/aa-tRNA-synt-asso_dom_sf"/>
</dbReference>
<dbReference type="GeneID" id="89650595"/>
<dbReference type="PANTHER" id="PTHR30411">
    <property type="entry name" value="CYTOPLASMIC PROTEIN"/>
    <property type="match status" value="1"/>
</dbReference>
<comment type="similarity">
    <text evidence="1 4">Belongs to the prolyl-tRNA editing family. YbaK/EbsC subfamily.</text>
</comment>
<dbReference type="CDD" id="cd00002">
    <property type="entry name" value="YbaK_deacylase"/>
    <property type="match status" value="1"/>
</dbReference>
<dbReference type="GO" id="GO:0006412">
    <property type="term" value="P:translation"/>
    <property type="evidence" value="ECO:0007669"/>
    <property type="project" value="UniProtKB-KW"/>
</dbReference>